<accession>A0A540WBG7</accession>
<evidence type="ECO:0000313" key="1">
    <source>
        <dbReference type="EMBL" id="TQF06257.1"/>
    </source>
</evidence>
<organism evidence="1 2">
    <name type="scientific">Kitasatospora acidiphila</name>
    <dbReference type="NCBI Taxonomy" id="2567942"/>
    <lineage>
        <taxon>Bacteria</taxon>
        <taxon>Bacillati</taxon>
        <taxon>Actinomycetota</taxon>
        <taxon>Actinomycetes</taxon>
        <taxon>Kitasatosporales</taxon>
        <taxon>Streptomycetaceae</taxon>
        <taxon>Kitasatospora</taxon>
    </lineage>
</organism>
<protein>
    <recommendedName>
        <fullName evidence="3">Roadblock/LAMTOR2 domain-containing protein</fullName>
    </recommendedName>
</protein>
<gene>
    <name evidence="1" type="ORF">E6W39_33630</name>
</gene>
<dbReference type="Proteomes" id="UP000319103">
    <property type="component" value="Unassembled WGS sequence"/>
</dbReference>
<reference evidence="1 2" key="1">
    <citation type="submission" date="2019-06" db="EMBL/GenBank/DDBJ databases">
        <title>Description of Kitasatospora acidophila sp. nov. isolated from pine grove soil, and reclassification of Streptomyces novaecaesareae to Kitasatospora novaeceasareae comb. nov.</title>
        <authorList>
            <person name="Kim M.J."/>
        </authorList>
    </citation>
    <scope>NUCLEOTIDE SEQUENCE [LARGE SCALE GENOMIC DNA]</scope>
    <source>
        <strain evidence="1 2">MMS16-CNU292</strain>
    </source>
</reference>
<keyword evidence="2" id="KW-1185">Reference proteome</keyword>
<evidence type="ECO:0008006" key="3">
    <source>
        <dbReference type="Google" id="ProtNLM"/>
    </source>
</evidence>
<dbReference type="AlphaFoldDB" id="A0A540WBG7"/>
<dbReference type="RefSeq" id="WP_141636695.1">
    <property type="nucleotide sequence ID" value="NZ_VIGB01000003.1"/>
</dbReference>
<proteinExistence type="predicted"/>
<sequence>MPEIDGMLVEVMTISGARGASLVDWTSGLALAVAGEGPGGDHAHGAADVAELARVVMLQPSFADPLADDPGAEDVIVSTPDRYHLIRFLTAGFDARLLLHLQLDRAAGNLALARRQLAVAAEGLAADR</sequence>
<evidence type="ECO:0000313" key="2">
    <source>
        <dbReference type="Proteomes" id="UP000319103"/>
    </source>
</evidence>
<comment type="caution">
    <text evidence="1">The sequence shown here is derived from an EMBL/GenBank/DDBJ whole genome shotgun (WGS) entry which is preliminary data.</text>
</comment>
<dbReference type="OrthoDB" id="3427879at2"/>
<name>A0A540WBG7_9ACTN</name>
<dbReference type="EMBL" id="VIGB01000003">
    <property type="protein sequence ID" value="TQF06257.1"/>
    <property type="molecule type" value="Genomic_DNA"/>
</dbReference>